<dbReference type="Pfam" id="PF20684">
    <property type="entry name" value="Fung_rhodopsin"/>
    <property type="match status" value="1"/>
</dbReference>
<feature type="compositionally biased region" description="Acidic residues" evidence="6">
    <location>
        <begin position="379"/>
        <end position="406"/>
    </location>
</feature>
<evidence type="ECO:0000256" key="6">
    <source>
        <dbReference type="SAM" id="MobiDB-lite"/>
    </source>
</evidence>
<feature type="transmembrane region" description="Helical" evidence="7">
    <location>
        <begin position="219"/>
        <end position="236"/>
    </location>
</feature>
<organism evidence="9 10">
    <name type="scientific">Neofusicoccum ribis</name>
    <dbReference type="NCBI Taxonomy" id="45134"/>
    <lineage>
        <taxon>Eukaryota</taxon>
        <taxon>Fungi</taxon>
        <taxon>Dikarya</taxon>
        <taxon>Ascomycota</taxon>
        <taxon>Pezizomycotina</taxon>
        <taxon>Dothideomycetes</taxon>
        <taxon>Dothideomycetes incertae sedis</taxon>
        <taxon>Botryosphaeriales</taxon>
        <taxon>Botryosphaeriaceae</taxon>
        <taxon>Neofusicoccum</taxon>
    </lineage>
</organism>
<evidence type="ECO:0000256" key="5">
    <source>
        <dbReference type="ARBA" id="ARBA00038359"/>
    </source>
</evidence>
<keyword evidence="4 7" id="KW-0472">Membrane</keyword>
<keyword evidence="2 7" id="KW-0812">Transmembrane</keyword>
<feature type="region of interest" description="Disordered" evidence="6">
    <location>
        <begin position="280"/>
        <end position="304"/>
    </location>
</feature>
<dbReference type="PANTHER" id="PTHR33048">
    <property type="entry name" value="PTH11-LIKE INTEGRAL MEMBRANE PROTEIN (AFU_ORTHOLOGUE AFUA_5G11245)"/>
    <property type="match status" value="1"/>
</dbReference>
<evidence type="ECO:0000256" key="2">
    <source>
        <dbReference type="ARBA" id="ARBA00022692"/>
    </source>
</evidence>
<evidence type="ECO:0000259" key="8">
    <source>
        <dbReference type="Pfam" id="PF20684"/>
    </source>
</evidence>
<feature type="transmembrane region" description="Helical" evidence="7">
    <location>
        <begin position="139"/>
        <end position="160"/>
    </location>
</feature>
<evidence type="ECO:0000256" key="4">
    <source>
        <dbReference type="ARBA" id="ARBA00023136"/>
    </source>
</evidence>
<feature type="compositionally biased region" description="Low complexity" evidence="6">
    <location>
        <begin position="295"/>
        <end position="304"/>
    </location>
</feature>
<reference evidence="9 10" key="1">
    <citation type="submission" date="2024-02" db="EMBL/GenBank/DDBJ databases">
        <title>De novo assembly and annotation of 12 fungi associated with fruit tree decline syndrome in Ontario, Canada.</title>
        <authorList>
            <person name="Sulman M."/>
            <person name="Ellouze W."/>
            <person name="Ilyukhin E."/>
        </authorList>
    </citation>
    <scope>NUCLEOTIDE SEQUENCE [LARGE SCALE GENOMIC DNA]</scope>
    <source>
        <strain evidence="9 10">M1-105</strain>
    </source>
</reference>
<feature type="region of interest" description="Disordered" evidence="6">
    <location>
        <begin position="367"/>
        <end position="413"/>
    </location>
</feature>
<evidence type="ECO:0000256" key="1">
    <source>
        <dbReference type="ARBA" id="ARBA00004141"/>
    </source>
</evidence>
<dbReference type="EMBL" id="JAJVDC020000051">
    <property type="protein sequence ID" value="KAL1629833.1"/>
    <property type="molecule type" value="Genomic_DNA"/>
</dbReference>
<name>A0ABR3SU85_9PEZI</name>
<protein>
    <recommendedName>
        <fullName evidence="8">Rhodopsin domain-containing protein</fullName>
    </recommendedName>
</protein>
<evidence type="ECO:0000313" key="10">
    <source>
        <dbReference type="Proteomes" id="UP001521116"/>
    </source>
</evidence>
<feature type="transmembrane region" description="Helical" evidence="7">
    <location>
        <begin position="110"/>
        <end position="127"/>
    </location>
</feature>
<accession>A0ABR3SU85</accession>
<keyword evidence="10" id="KW-1185">Reference proteome</keyword>
<evidence type="ECO:0000313" key="9">
    <source>
        <dbReference type="EMBL" id="KAL1629833.1"/>
    </source>
</evidence>
<comment type="similarity">
    <text evidence="5">Belongs to the SAT4 family.</text>
</comment>
<evidence type="ECO:0000256" key="3">
    <source>
        <dbReference type="ARBA" id="ARBA00022989"/>
    </source>
</evidence>
<feature type="compositionally biased region" description="Polar residues" evidence="6">
    <location>
        <begin position="280"/>
        <end position="294"/>
    </location>
</feature>
<feature type="transmembrane region" description="Helical" evidence="7">
    <location>
        <begin position="187"/>
        <end position="207"/>
    </location>
</feature>
<evidence type="ECO:0000256" key="7">
    <source>
        <dbReference type="SAM" id="Phobius"/>
    </source>
</evidence>
<dbReference type="PANTHER" id="PTHR33048:SF47">
    <property type="entry name" value="INTEGRAL MEMBRANE PROTEIN-RELATED"/>
    <property type="match status" value="1"/>
</dbReference>
<dbReference type="Proteomes" id="UP001521116">
    <property type="component" value="Unassembled WGS sequence"/>
</dbReference>
<sequence>MDGRQLIMWDLAISLIVISSILMIARIYVRFFMIRLPGWDDYFAIAAWASAHNYCPATFRRPSANTLQIFLLGQASIEVVATYNGSGKAMSEVPADQIHTYFMLLPTAQLLYFLGTGCVRMSILAFLPRLNKEKKFMIWMYVTGAGIVILTIGAFFVLLFECSPVKALWDKKGANCLAPHKEAILMYTHNGLSIFFDLILLGMPIWVLHKRMIFSVKTIKVALVFAVAIVTINMANNTTYNVTFAAVWTNLEGHCGLWVACFPALQPLVRRLAVRLGLRSTTSRQTSNPTNKAPSSRNQSSSSTRLSSFLSNWLHRRAGTASTINASATDEERMVSTVSTSSGAGRKSGDGMVELAPAVFSAFVSGGGKRDSGAAGDLDTNDEGPWEDVEGVGDGETIGEEGESEVDLERGEEVPRALTPRLLGGIMRTTVVRQDSEARTSLYDRECIRGWPERGG</sequence>
<feature type="region of interest" description="Disordered" evidence="6">
    <location>
        <begin position="324"/>
        <end position="349"/>
    </location>
</feature>
<keyword evidence="3 7" id="KW-1133">Transmembrane helix</keyword>
<comment type="subcellular location">
    <subcellularLocation>
        <location evidence="1">Membrane</location>
        <topology evidence="1">Multi-pass membrane protein</topology>
    </subcellularLocation>
</comment>
<proteinExistence type="inferred from homology"/>
<feature type="domain" description="Rhodopsin" evidence="8">
    <location>
        <begin position="25"/>
        <end position="271"/>
    </location>
</feature>
<dbReference type="InterPro" id="IPR049326">
    <property type="entry name" value="Rhodopsin_dom_fungi"/>
</dbReference>
<feature type="transmembrane region" description="Helical" evidence="7">
    <location>
        <begin position="7"/>
        <end position="29"/>
    </location>
</feature>
<dbReference type="InterPro" id="IPR052337">
    <property type="entry name" value="SAT4-like"/>
</dbReference>
<gene>
    <name evidence="9" type="ORF">SLS56_005229</name>
</gene>
<comment type="caution">
    <text evidence="9">The sequence shown here is derived from an EMBL/GenBank/DDBJ whole genome shotgun (WGS) entry which is preliminary data.</text>
</comment>